<accession>A0A2D2D4P8</accession>
<dbReference type="SUPFAM" id="SSF51126">
    <property type="entry name" value="Pectin lyase-like"/>
    <property type="match status" value="1"/>
</dbReference>
<evidence type="ECO:0008006" key="4">
    <source>
        <dbReference type="Google" id="ProtNLM"/>
    </source>
</evidence>
<dbReference type="EMBL" id="CP023737">
    <property type="protein sequence ID" value="ATQ69991.1"/>
    <property type="molecule type" value="Genomic_DNA"/>
</dbReference>
<sequence>MISHSAFHRYLRIGPAVAALLVAAPALAAPDVIYVSGKGNDANACDTINLPCLTLQASHNKVASGGTVVIIDSGDYKPVVIKKSISIVNESAGVADIAQPAAGGDAITIVAGKEDVVHLRGLSLDGAGVAANGVRLKSAGSLHIADCVARRFATAAYLIAPVTKTSLVLDNATGADSTAGVDISPLDGAVKGVIENSRFSGNKSFGVRVQRGSVMSLVGGFSTKNDVGVVASGGGVVSARNAVSSNNRSIGFSATDKGSILRLAHSVASGNATGASAAAGGQVESYRDNNLRGNGVATAGVFLAVATQ</sequence>
<feature type="signal peptide" evidence="1">
    <location>
        <begin position="1"/>
        <end position="28"/>
    </location>
</feature>
<reference evidence="3" key="1">
    <citation type="submission" date="2017-10" db="EMBL/GenBank/DDBJ databases">
        <title>Completed PacBio SMRT sequence of Methylosinus trichosporium OB3b reveals presence of a third large plasmid.</title>
        <authorList>
            <person name="Charles T.C."/>
            <person name="Lynch M.D.J."/>
            <person name="Heil J.R."/>
            <person name="Cheng J."/>
        </authorList>
    </citation>
    <scope>NUCLEOTIDE SEQUENCE [LARGE SCALE GENOMIC DNA]</scope>
    <source>
        <strain evidence="3">OB3b</strain>
    </source>
</reference>
<evidence type="ECO:0000313" key="3">
    <source>
        <dbReference type="Proteomes" id="UP000230709"/>
    </source>
</evidence>
<name>A0A2D2D4P8_METT3</name>
<organism evidence="2 3">
    <name type="scientific">Methylosinus trichosporium (strain ATCC 35070 / NCIMB 11131 / UNIQEM 75 / OB3b)</name>
    <dbReference type="NCBI Taxonomy" id="595536"/>
    <lineage>
        <taxon>Bacteria</taxon>
        <taxon>Pseudomonadati</taxon>
        <taxon>Pseudomonadota</taxon>
        <taxon>Alphaproteobacteria</taxon>
        <taxon>Hyphomicrobiales</taxon>
        <taxon>Methylocystaceae</taxon>
        <taxon>Methylosinus</taxon>
    </lineage>
</organism>
<dbReference type="Proteomes" id="UP000230709">
    <property type="component" value="Chromosome"/>
</dbReference>
<dbReference type="STRING" id="595536.GCA_000178815_01104"/>
<evidence type="ECO:0000313" key="2">
    <source>
        <dbReference type="EMBL" id="ATQ69991.1"/>
    </source>
</evidence>
<dbReference type="InterPro" id="IPR011050">
    <property type="entry name" value="Pectin_lyase_fold/virulence"/>
</dbReference>
<dbReference type="AlphaFoldDB" id="A0A2D2D4P8"/>
<dbReference type="RefSeq" id="WP_003611546.1">
    <property type="nucleotide sequence ID" value="NZ_ADVE02000001.1"/>
</dbReference>
<gene>
    <name evidence="2" type="ORF">CQW49_20455</name>
</gene>
<evidence type="ECO:0000256" key="1">
    <source>
        <dbReference type="SAM" id="SignalP"/>
    </source>
</evidence>
<keyword evidence="1" id="KW-0732">Signal</keyword>
<dbReference type="KEGG" id="mtw:CQW49_20455"/>
<proteinExistence type="predicted"/>
<protein>
    <recommendedName>
        <fullName evidence="4">Right handed beta helix domain-containing protein</fullName>
    </recommendedName>
</protein>
<feature type="chain" id="PRO_5013689312" description="Right handed beta helix domain-containing protein" evidence="1">
    <location>
        <begin position="29"/>
        <end position="308"/>
    </location>
</feature>
<keyword evidence="3" id="KW-1185">Reference proteome</keyword>